<feature type="region of interest" description="Disordered" evidence="2">
    <location>
        <begin position="113"/>
        <end position="160"/>
    </location>
</feature>
<dbReference type="Proteomes" id="UP001596414">
    <property type="component" value="Unassembled WGS sequence"/>
</dbReference>
<sequence length="667" mass="67703">MSGDSFAFGRRRFLQAAGASLAGIGLSSNAGASKGRQATEAPAEDEYADILAAMDGDGSEENPYIITDIVELQAINGDLSAQYELGNDIDASVTADWNDGAGFDPLFREATDTTETAADGTENSGESADEESGTETSSDSDDTEGSDDQESDGSAATFTGVLRGNGNEIAGLTINRPDERGAGLFFINNGVVADVVITDATVAGKSAGIVAQSGNGGIGKVVADGTVTGEEAVGGIAGTTEGIVAEIEATVEVTGTNAVGGLVGTSNGNVINSTVSGTVDGDTDVGGVVGKSYNYVERSETDVAVSGTVRVGGLVGDMSGRVAGCTADGTVTGETNIGGVVGECWGELFGTVAKNSVEGEESVGGLIGENHGEVGVCSTHGAVTGTSRVGGLIGWAAAGTVVADSYTVVSTTGESAVGALVGLLGWEFLGDEATAELRRGYWNVDETDHDPVGRIEAGDGDVTVESKTITGIESDKFVGTAATEHMTAFNFQEHWQSRSDKAPVPHVQLPNVFDIAETSTSQLSVAADETFDIEVTVENTGEETATQRVSLLVNGDSFEHTETQLKPGESTQVVFEGLPAADIPVGTHSFTVQTGENSTEGTISVKSTTLGDEDTPSADNETATSTPEPDSTDDNGPGFGIGAALTGVGTGAYLLSHRLGRDTSTDD</sequence>
<protein>
    <submittedName>
        <fullName evidence="4">PGF-CTERM sorting domain-containing protein</fullName>
    </submittedName>
</protein>
<organism evidence="4 5">
    <name type="scientific">Halovenus rubra</name>
    <dbReference type="NCBI Taxonomy" id="869890"/>
    <lineage>
        <taxon>Archaea</taxon>
        <taxon>Methanobacteriati</taxon>
        <taxon>Methanobacteriota</taxon>
        <taxon>Stenosarchaea group</taxon>
        <taxon>Halobacteria</taxon>
        <taxon>Halobacteriales</taxon>
        <taxon>Haloarculaceae</taxon>
        <taxon>Halovenus</taxon>
    </lineage>
</organism>
<feature type="compositionally biased region" description="Polar residues" evidence="2">
    <location>
        <begin position="617"/>
        <end position="629"/>
    </location>
</feature>
<reference evidence="4 5" key="1">
    <citation type="journal article" date="2014" name="Int. J. Syst. Evol. Microbiol.">
        <title>Complete genome sequence of Corynebacterium casei LMG S-19264T (=DSM 44701T), isolated from a smear-ripened cheese.</title>
        <authorList>
            <consortium name="US DOE Joint Genome Institute (JGI-PGF)"/>
            <person name="Walter F."/>
            <person name="Albersmeier A."/>
            <person name="Kalinowski J."/>
            <person name="Ruckert C."/>
        </authorList>
    </citation>
    <scope>NUCLEOTIDE SEQUENCE [LARGE SCALE GENOMIC DNA]</scope>
    <source>
        <strain evidence="4 5">CGMCC 4.7215</strain>
    </source>
</reference>
<proteinExistence type="predicted"/>
<evidence type="ECO:0000313" key="5">
    <source>
        <dbReference type="Proteomes" id="UP001596414"/>
    </source>
</evidence>
<dbReference type="Gene3D" id="2.160.20.110">
    <property type="match status" value="2"/>
</dbReference>
<evidence type="ECO:0000259" key="3">
    <source>
        <dbReference type="Pfam" id="PF07705"/>
    </source>
</evidence>
<dbReference type="Gene3D" id="2.60.40.10">
    <property type="entry name" value="Immunoglobulins"/>
    <property type="match status" value="1"/>
</dbReference>
<dbReference type="PROSITE" id="PS51318">
    <property type="entry name" value="TAT"/>
    <property type="match status" value="1"/>
</dbReference>
<dbReference type="InterPro" id="IPR006311">
    <property type="entry name" value="TAT_signal"/>
</dbReference>
<gene>
    <name evidence="4" type="ORF">ACFQJ7_05845</name>
</gene>
<dbReference type="AlphaFoldDB" id="A0ABD5X684"/>
<evidence type="ECO:0000256" key="2">
    <source>
        <dbReference type="SAM" id="MobiDB-lite"/>
    </source>
</evidence>
<feature type="compositionally biased region" description="Acidic residues" evidence="2">
    <location>
        <begin position="127"/>
        <end position="151"/>
    </location>
</feature>
<dbReference type="GO" id="GO:0005886">
    <property type="term" value="C:plasma membrane"/>
    <property type="evidence" value="ECO:0007669"/>
    <property type="project" value="UniProtKB-SubCell"/>
</dbReference>
<accession>A0ABD5X684</accession>
<feature type="compositionally biased region" description="Low complexity" evidence="2">
    <location>
        <begin position="113"/>
        <end position="126"/>
    </location>
</feature>
<feature type="compositionally biased region" description="Polar residues" evidence="2">
    <location>
        <begin position="590"/>
        <end position="610"/>
    </location>
</feature>
<feature type="region of interest" description="Disordered" evidence="2">
    <location>
        <begin position="590"/>
        <end position="643"/>
    </location>
</feature>
<dbReference type="InterPro" id="IPR026371">
    <property type="entry name" value="PGF_CTERM"/>
</dbReference>
<feature type="domain" description="CARDB" evidence="3">
    <location>
        <begin position="519"/>
        <end position="594"/>
    </location>
</feature>
<dbReference type="InterPro" id="IPR013783">
    <property type="entry name" value="Ig-like_fold"/>
</dbReference>
<dbReference type="EMBL" id="JBHSZQ010000007">
    <property type="protein sequence ID" value="MFC7125562.1"/>
    <property type="molecule type" value="Genomic_DNA"/>
</dbReference>
<dbReference type="NCBIfam" id="TIGR04126">
    <property type="entry name" value="PGF_CTERM"/>
    <property type="match status" value="1"/>
</dbReference>
<evidence type="ECO:0000256" key="1">
    <source>
        <dbReference type="ARBA" id="ARBA00022729"/>
    </source>
</evidence>
<evidence type="ECO:0000313" key="4">
    <source>
        <dbReference type="EMBL" id="MFC7125562.1"/>
    </source>
</evidence>
<dbReference type="InterPro" id="IPR011635">
    <property type="entry name" value="CARDB"/>
</dbReference>
<dbReference type="GO" id="GO:0030115">
    <property type="term" value="C:S-layer"/>
    <property type="evidence" value="ECO:0007669"/>
    <property type="project" value="UniProtKB-SubCell"/>
</dbReference>
<name>A0ABD5X684_9EURY</name>
<dbReference type="Pfam" id="PF07705">
    <property type="entry name" value="CARDB"/>
    <property type="match status" value="1"/>
</dbReference>
<keyword evidence="1" id="KW-0732">Signal</keyword>
<comment type="caution">
    <text evidence="4">The sequence shown here is derived from an EMBL/GenBank/DDBJ whole genome shotgun (WGS) entry which is preliminary data.</text>
</comment>
<dbReference type="RefSeq" id="WP_267638558.1">
    <property type="nucleotide sequence ID" value="NZ_JAODIY010000016.1"/>
</dbReference>